<protein>
    <submittedName>
        <fullName evidence="1">Acetamidase/formamidase family protein</fullName>
    </submittedName>
</protein>
<proteinExistence type="predicted"/>
<reference evidence="1 2" key="1">
    <citation type="submission" date="2021-10" db="EMBL/GenBank/DDBJ databases">
        <title>Collection of gut derived symbiotic bacterial strains cultured from healthy donors.</title>
        <authorList>
            <person name="Lin H."/>
            <person name="Littmann E."/>
            <person name="Claire K."/>
            <person name="Pamer E."/>
        </authorList>
    </citation>
    <scope>NUCLEOTIDE SEQUENCE [LARGE SCALE GENOMIC DNA]</scope>
    <source>
        <strain evidence="1 2">MSK.17.68</strain>
    </source>
</reference>
<evidence type="ECO:0000313" key="2">
    <source>
        <dbReference type="Proteomes" id="UP001299409"/>
    </source>
</evidence>
<keyword evidence="2" id="KW-1185">Reference proteome</keyword>
<dbReference type="Gene3D" id="3.10.28.20">
    <property type="entry name" value="Acetamidase/Formamidase-like domains"/>
    <property type="match status" value="1"/>
</dbReference>
<name>A0ABS8CW00_9FIRM</name>
<dbReference type="GeneID" id="89564317"/>
<dbReference type="Pfam" id="PF03069">
    <property type="entry name" value="FmdA_AmdA"/>
    <property type="match status" value="2"/>
</dbReference>
<accession>A0ABS8CW00</accession>
<dbReference type="SUPFAM" id="SSF141130">
    <property type="entry name" value="Acetamidase/Formamidase-like"/>
    <property type="match status" value="1"/>
</dbReference>
<dbReference type="Proteomes" id="UP001299409">
    <property type="component" value="Unassembled WGS sequence"/>
</dbReference>
<evidence type="ECO:0000313" key="1">
    <source>
        <dbReference type="EMBL" id="MCB5445072.1"/>
    </source>
</evidence>
<dbReference type="PANTHER" id="PTHR31891">
    <property type="entry name" value="FORMAMIDASE C869.04-RELATED"/>
    <property type="match status" value="1"/>
</dbReference>
<dbReference type="PANTHER" id="PTHR31891:SF1">
    <property type="entry name" value="FORMAMIDASE C869.04-RELATED"/>
    <property type="match status" value="1"/>
</dbReference>
<dbReference type="RefSeq" id="WP_007285658.1">
    <property type="nucleotide sequence ID" value="NZ_BAABXU010000001.1"/>
</dbReference>
<dbReference type="Gene3D" id="2.40.10.120">
    <property type="match status" value="1"/>
</dbReference>
<dbReference type="InterPro" id="IPR004304">
    <property type="entry name" value="FmdA_AmdA"/>
</dbReference>
<organism evidence="1 2">
    <name type="scientific">Intestinibacter bartlettii</name>
    <dbReference type="NCBI Taxonomy" id="261299"/>
    <lineage>
        <taxon>Bacteria</taxon>
        <taxon>Bacillati</taxon>
        <taxon>Bacillota</taxon>
        <taxon>Clostridia</taxon>
        <taxon>Peptostreptococcales</taxon>
        <taxon>Peptostreptococcaceae</taxon>
        <taxon>Intestinibacter</taxon>
    </lineage>
</organism>
<sequence length="301" mass="32759">MEQKIYINKEDSIVSMSSNNKAKHYCKSGSTVVFQTSDCYNGNLKSESDLFHLIDYSNINPATGPLYIENAEPGDVLRVDILEIKLDSQGAMSVSPGRGALKDFVEEERTKIIKIEDGYAVFNDILKFPINPMIGVIGTAPKEGEVLNGTPGEHGSNMDCNKIQEGTSLFLPVNVPGALLAMGDLHAVMGDGESATCGIEISGEVTVKVTVLKDAIMPTPFLKTNSEYITIAAGKTLDEASSHACFKMLDFLKATLPLDLQELIMLLSIAGNMEICQVVNPLKTARMTMPIDLFDKYNVRI</sequence>
<comment type="caution">
    <text evidence="1">The sequence shown here is derived from an EMBL/GenBank/DDBJ whole genome shotgun (WGS) entry which is preliminary data.</text>
</comment>
<dbReference type="Gene3D" id="2.60.120.580">
    <property type="entry name" value="Acetamidase/Formamidase-like domains"/>
    <property type="match status" value="1"/>
</dbReference>
<gene>
    <name evidence="1" type="ORF">LIP50_02515</name>
</gene>
<dbReference type="EMBL" id="JAJBMB010000002">
    <property type="protein sequence ID" value="MCB5445072.1"/>
    <property type="molecule type" value="Genomic_DNA"/>
</dbReference>